<dbReference type="RefSeq" id="WP_209900757.1">
    <property type="nucleotide sequence ID" value="NZ_BAAAJW010000002.1"/>
</dbReference>
<sequence>MHTATLHRAFTPPRALHTGTPAGPHCATELTQGSRTSLLGIAGCGARLRGTADAQNTFTRLLSDVRFGTTTPKDAAEATITEVNGMVTS</sequence>
<evidence type="ECO:0000256" key="1">
    <source>
        <dbReference type="SAM" id="MobiDB-lite"/>
    </source>
</evidence>
<organism evidence="2 3">
    <name type="scientific">Brachybacterium sacelli</name>
    <dbReference type="NCBI Taxonomy" id="173364"/>
    <lineage>
        <taxon>Bacteria</taxon>
        <taxon>Bacillati</taxon>
        <taxon>Actinomycetota</taxon>
        <taxon>Actinomycetes</taxon>
        <taxon>Micrococcales</taxon>
        <taxon>Dermabacteraceae</taxon>
        <taxon>Brachybacterium</taxon>
    </lineage>
</organism>
<gene>
    <name evidence="2" type="ORF">JOF43_001484</name>
</gene>
<dbReference type="EMBL" id="JAGIOD010000001">
    <property type="protein sequence ID" value="MBP2381527.1"/>
    <property type="molecule type" value="Genomic_DNA"/>
</dbReference>
<reference evidence="2 3" key="1">
    <citation type="submission" date="2021-03" db="EMBL/GenBank/DDBJ databases">
        <title>Sequencing the genomes of 1000 actinobacteria strains.</title>
        <authorList>
            <person name="Klenk H.-P."/>
        </authorList>
    </citation>
    <scope>NUCLEOTIDE SEQUENCE [LARGE SCALE GENOMIC DNA]</scope>
    <source>
        <strain evidence="2 3">DSM 14566</strain>
    </source>
</reference>
<evidence type="ECO:0000313" key="3">
    <source>
        <dbReference type="Proteomes" id="UP001519290"/>
    </source>
</evidence>
<feature type="region of interest" description="Disordered" evidence="1">
    <location>
        <begin position="1"/>
        <end position="29"/>
    </location>
</feature>
<accession>A0ABS4WZ99</accession>
<keyword evidence="3" id="KW-1185">Reference proteome</keyword>
<evidence type="ECO:0000313" key="2">
    <source>
        <dbReference type="EMBL" id="MBP2381527.1"/>
    </source>
</evidence>
<proteinExistence type="predicted"/>
<protein>
    <submittedName>
        <fullName evidence="2">Uncharacterized protein</fullName>
    </submittedName>
</protein>
<dbReference type="Proteomes" id="UP001519290">
    <property type="component" value="Unassembled WGS sequence"/>
</dbReference>
<name>A0ABS4WZ99_9MICO</name>
<comment type="caution">
    <text evidence="2">The sequence shown here is derived from an EMBL/GenBank/DDBJ whole genome shotgun (WGS) entry which is preliminary data.</text>
</comment>